<keyword evidence="3" id="KW-1185">Reference proteome</keyword>
<dbReference type="Proteomes" id="UP000053890">
    <property type="component" value="Unassembled WGS sequence"/>
</dbReference>
<protein>
    <submittedName>
        <fullName evidence="2">Uncharacterized protein</fullName>
    </submittedName>
</protein>
<evidence type="ECO:0000256" key="1">
    <source>
        <dbReference type="SAM" id="MobiDB-lite"/>
    </source>
</evidence>
<name>A0A194S7T7_RHOGW</name>
<feature type="region of interest" description="Disordered" evidence="1">
    <location>
        <begin position="158"/>
        <end position="250"/>
    </location>
</feature>
<dbReference type="AlphaFoldDB" id="A0A194S7T7"/>
<organism evidence="2 3">
    <name type="scientific">Rhodotorula graminis (strain WP1)</name>
    <dbReference type="NCBI Taxonomy" id="578459"/>
    <lineage>
        <taxon>Eukaryota</taxon>
        <taxon>Fungi</taxon>
        <taxon>Dikarya</taxon>
        <taxon>Basidiomycota</taxon>
        <taxon>Pucciniomycotina</taxon>
        <taxon>Microbotryomycetes</taxon>
        <taxon>Sporidiobolales</taxon>
        <taxon>Sporidiobolaceae</taxon>
        <taxon>Rhodotorula</taxon>
    </lineage>
</organism>
<sequence length="270" mass="29969">MALALFDGLYNLAAPLEGGAELSGDIARDKHDLEWLAAQDVPGQSKRLQHMIELVRRIEDNEIKMFKMHLDEQQNRLPAQAVLELEMVIEATKKLVDQKESAFARVAHVWSYRKKSERARRWNAAFEQAADNQYINLELFRARLRALEELASHYRRLSRPQRASPETLLVPGAEPVERGRSASSAKPDLENYPRESASGRSSTPVPQGLDAGPRNLGPYTPGARTGTVRTALAQPRRASEATPPSLHPMPLLLRTLDLRGASTLATPSGA</sequence>
<dbReference type="GeneID" id="28974592"/>
<proteinExistence type="predicted"/>
<dbReference type="EMBL" id="KQ474076">
    <property type="protein sequence ID" value="KPV76624.1"/>
    <property type="molecule type" value="Genomic_DNA"/>
</dbReference>
<evidence type="ECO:0000313" key="2">
    <source>
        <dbReference type="EMBL" id="KPV76624.1"/>
    </source>
</evidence>
<dbReference type="RefSeq" id="XP_018272673.1">
    <property type="nucleotide sequence ID" value="XM_018414144.1"/>
</dbReference>
<accession>A0A194S7T7</accession>
<evidence type="ECO:0000313" key="3">
    <source>
        <dbReference type="Proteomes" id="UP000053890"/>
    </source>
</evidence>
<reference evidence="2 3" key="1">
    <citation type="journal article" date="2015" name="Front. Microbiol.">
        <title>Genome sequence of the plant growth promoting endophytic yeast Rhodotorula graminis WP1.</title>
        <authorList>
            <person name="Firrincieli A."/>
            <person name="Otillar R."/>
            <person name="Salamov A."/>
            <person name="Schmutz J."/>
            <person name="Khan Z."/>
            <person name="Redman R.S."/>
            <person name="Fleck N.D."/>
            <person name="Lindquist E."/>
            <person name="Grigoriev I.V."/>
            <person name="Doty S.L."/>
        </authorList>
    </citation>
    <scope>NUCLEOTIDE SEQUENCE [LARGE SCALE GENOMIC DNA]</scope>
    <source>
        <strain evidence="2 3">WP1</strain>
    </source>
</reference>
<gene>
    <name evidence="2" type="ORF">RHOBADRAFT_42969</name>
</gene>